<dbReference type="EMBL" id="CP094528">
    <property type="protein sequence ID" value="UOE43207.1"/>
    <property type="molecule type" value="Genomic_DNA"/>
</dbReference>
<evidence type="ECO:0000313" key="2">
    <source>
        <dbReference type="EMBL" id="UOE43207.1"/>
    </source>
</evidence>
<keyword evidence="3" id="KW-1185">Reference proteome</keyword>
<protein>
    <submittedName>
        <fullName evidence="2">Phage holin family protein</fullName>
    </submittedName>
</protein>
<feature type="transmembrane region" description="Helical" evidence="1">
    <location>
        <begin position="93"/>
        <end position="119"/>
    </location>
</feature>
<keyword evidence="1" id="KW-1133">Transmembrane helix</keyword>
<evidence type="ECO:0000313" key="3">
    <source>
        <dbReference type="Proteomes" id="UP000832097"/>
    </source>
</evidence>
<name>A0ABY4BVG7_9MICO</name>
<accession>A0ABY4BVG7</accession>
<evidence type="ECO:0000256" key="1">
    <source>
        <dbReference type="SAM" id="Phobius"/>
    </source>
</evidence>
<proteinExistence type="predicted"/>
<feature type="transmembrane region" description="Helical" evidence="1">
    <location>
        <begin position="61"/>
        <end position="81"/>
    </location>
</feature>
<dbReference type="Pfam" id="PF04020">
    <property type="entry name" value="Phage_holin_4_2"/>
    <property type="match status" value="1"/>
</dbReference>
<organism evidence="2 3">
    <name type="scientific">Agromyces larvae</name>
    <dbReference type="NCBI Taxonomy" id="2929802"/>
    <lineage>
        <taxon>Bacteria</taxon>
        <taxon>Bacillati</taxon>
        <taxon>Actinomycetota</taxon>
        <taxon>Actinomycetes</taxon>
        <taxon>Micrococcales</taxon>
        <taxon>Microbacteriaceae</taxon>
        <taxon>Agromyces</taxon>
    </lineage>
</organism>
<sequence length="129" mass="13521">MVRVLIRLAVFLGLAAVALLLAALLVPGMHLHWAGFLLAIVVFAIVQAFVAWLVESIFRRGAPAVAGVAGLISTAVALWLATLIGDGLTFDGIAAWVLAAVVVWLVTGLIGWLAGKYLLPRVAPSKAKE</sequence>
<dbReference type="Proteomes" id="UP000832097">
    <property type="component" value="Chromosome"/>
</dbReference>
<dbReference type="RefSeq" id="WP_243554169.1">
    <property type="nucleotide sequence ID" value="NZ_CP094528.1"/>
</dbReference>
<keyword evidence="1" id="KW-0472">Membrane</keyword>
<feature type="transmembrane region" description="Helical" evidence="1">
    <location>
        <begin position="33"/>
        <end position="54"/>
    </location>
</feature>
<keyword evidence="1" id="KW-0812">Transmembrane</keyword>
<dbReference type="InterPro" id="IPR007165">
    <property type="entry name" value="Phage_holin_4_2"/>
</dbReference>
<reference evidence="2 3" key="1">
    <citation type="submission" date="2022-03" db="EMBL/GenBank/DDBJ databases">
        <title>Mucilaginibacter sp. isolated from the gut of Protaetia brevitarsis seulensis larvae.</title>
        <authorList>
            <person name="Won M."/>
            <person name="Kim S.-J."/>
            <person name="Kwon S.-W."/>
        </authorList>
    </citation>
    <scope>NUCLEOTIDE SEQUENCE [LARGE SCALE GENOMIC DNA]</scope>
    <source>
        <strain evidence="2 3">CFWR-12</strain>
    </source>
</reference>
<gene>
    <name evidence="2" type="ORF">MTO99_13560</name>
</gene>